<dbReference type="GO" id="GO:0003861">
    <property type="term" value="F:3-isopropylmalate dehydratase activity"/>
    <property type="evidence" value="ECO:0007669"/>
    <property type="project" value="UniProtKB-EC"/>
</dbReference>
<dbReference type="InterPro" id="IPR050075">
    <property type="entry name" value="LeuD"/>
</dbReference>
<evidence type="ECO:0000256" key="7">
    <source>
        <dbReference type="ARBA" id="ARBA00022430"/>
    </source>
</evidence>
<reference evidence="12" key="1">
    <citation type="journal article" date="2021" name="PeerJ">
        <title>Extensive microbial diversity within the chicken gut microbiome revealed by metagenomics and culture.</title>
        <authorList>
            <person name="Gilroy R."/>
            <person name="Ravi A."/>
            <person name="Getino M."/>
            <person name="Pursley I."/>
            <person name="Horton D.L."/>
            <person name="Alikhan N.F."/>
            <person name="Baker D."/>
            <person name="Gharbi K."/>
            <person name="Hall N."/>
            <person name="Watson M."/>
            <person name="Adriaenssens E.M."/>
            <person name="Foster-Nyarko E."/>
            <person name="Jarju S."/>
            <person name="Secka A."/>
            <person name="Antonio M."/>
            <person name="Oren A."/>
            <person name="Chaudhuri R.R."/>
            <person name="La Ragione R."/>
            <person name="Hildebrand F."/>
            <person name="Pallen M.J."/>
        </authorList>
    </citation>
    <scope>NUCLEOTIDE SEQUENCE</scope>
    <source>
        <strain evidence="12">14975</strain>
    </source>
</reference>
<evidence type="ECO:0000259" key="11">
    <source>
        <dbReference type="Pfam" id="PF00694"/>
    </source>
</evidence>
<dbReference type="AlphaFoldDB" id="A0A9D2AGN8"/>
<evidence type="ECO:0000256" key="10">
    <source>
        <dbReference type="ARBA" id="ARBA00023304"/>
    </source>
</evidence>
<keyword evidence="9" id="KW-0456">Lyase</keyword>
<evidence type="ECO:0000256" key="2">
    <source>
        <dbReference type="ARBA" id="ARBA00002695"/>
    </source>
</evidence>
<dbReference type="GO" id="GO:0009098">
    <property type="term" value="P:L-leucine biosynthetic process"/>
    <property type="evidence" value="ECO:0007669"/>
    <property type="project" value="UniProtKB-KW"/>
</dbReference>
<dbReference type="InterPro" id="IPR015928">
    <property type="entry name" value="Aconitase/3IPM_dehydase_swvl"/>
</dbReference>
<name>A0A9D2AGN8_9BACT</name>
<comment type="pathway">
    <text evidence="3">Amino-acid biosynthesis; L-leucine biosynthesis; L-leucine from 3-methyl-2-oxobutanoate: step 2/4.</text>
</comment>
<evidence type="ECO:0000256" key="8">
    <source>
        <dbReference type="ARBA" id="ARBA00022605"/>
    </source>
</evidence>
<evidence type="ECO:0000256" key="6">
    <source>
        <dbReference type="ARBA" id="ARBA00011998"/>
    </source>
</evidence>
<comment type="subunit">
    <text evidence="5">Heterodimer of LeuC and LeuD.</text>
</comment>
<dbReference type="PANTHER" id="PTHR43345">
    <property type="entry name" value="3-ISOPROPYLMALATE DEHYDRATASE SMALL SUBUNIT 2-RELATED-RELATED"/>
    <property type="match status" value="1"/>
</dbReference>
<comment type="caution">
    <text evidence="12">The sequence shown here is derived from an EMBL/GenBank/DDBJ whole genome shotgun (WGS) entry which is preliminary data.</text>
</comment>
<evidence type="ECO:0000256" key="3">
    <source>
        <dbReference type="ARBA" id="ARBA00004729"/>
    </source>
</evidence>
<comment type="similarity">
    <text evidence="4">Belongs to the LeuD family. LeuD type 1 subfamily.</text>
</comment>
<evidence type="ECO:0000256" key="5">
    <source>
        <dbReference type="ARBA" id="ARBA00011271"/>
    </source>
</evidence>
<keyword evidence="8" id="KW-0028">Amino-acid biosynthesis</keyword>
<dbReference type="EMBL" id="DXFQ01000048">
    <property type="protein sequence ID" value="HIX19535.1"/>
    <property type="molecule type" value="Genomic_DNA"/>
</dbReference>
<organism evidence="12 13">
    <name type="scientific">Candidatus Akkermansia intestinigallinarum</name>
    <dbReference type="NCBI Taxonomy" id="2838431"/>
    <lineage>
        <taxon>Bacteria</taxon>
        <taxon>Pseudomonadati</taxon>
        <taxon>Verrucomicrobiota</taxon>
        <taxon>Verrucomicrobiia</taxon>
        <taxon>Verrucomicrobiales</taxon>
        <taxon>Akkermansiaceae</taxon>
        <taxon>Akkermansia</taxon>
    </lineage>
</organism>
<feature type="domain" description="Aconitase A/isopropylmalate dehydratase small subunit swivel" evidence="11">
    <location>
        <begin position="4"/>
        <end position="120"/>
    </location>
</feature>
<proteinExistence type="inferred from homology"/>
<evidence type="ECO:0000313" key="13">
    <source>
        <dbReference type="Proteomes" id="UP000823964"/>
    </source>
</evidence>
<gene>
    <name evidence="12" type="ORF">H9862_02900</name>
</gene>
<sequence>MPLNKIITITGKAVPVPGADMDTDRIIPARFLKCLTFDELAGTMFYDERFDAEGRSKGHPVDDPAHAGACIIFGGENFGCGSSREHAPQAIKRSGIRAIVAVSFAEIFIGNCSGIGLPCLSTSAENLEAAAELTRRKPETVWTVDLAELRLSCGEASYPLSMAPGFRDALMNGRWDAVVELMNAPEAVERLAAQLPAPSCH</sequence>
<accession>A0A9D2AGN8</accession>
<dbReference type="Gene3D" id="3.20.19.10">
    <property type="entry name" value="Aconitase, domain 4"/>
    <property type="match status" value="1"/>
</dbReference>
<keyword evidence="7" id="KW-0432">Leucine biosynthesis</keyword>
<evidence type="ECO:0000256" key="9">
    <source>
        <dbReference type="ARBA" id="ARBA00023239"/>
    </source>
</evidence>
<comment type="function">
    <text evidence="2">Catalyzes the isomerization between 2-isopropylmalate and 3-isopropylmalate, via the formation of 2-isopropylmaleate.</text>
</comment>
<dbReference type="Pfam" id="PF00694">
    <property type="entry name" value="Aconitase_C"/>
    <property type="match status" value="1"/>
</dbReference>
<dbReference type="PANTHER" id="PTHR43345:SF5">
    <property type="entry name" value="3-ISOPROPYLMALATE DEHYDRATASE SMALL SUBUNIT"/>
    <property type="match status" value="1"/>
</dbReference>
<reference evidence="12" key="2">
    <citation type="submission" date="2021-04" db="EMBL/GenBank/DDBJ databases">
        <authorList>
            <person name="Gilroy R."/>
        </authorList>
    </citation>
    <scope>NUCLEOTIDE SEQUENCE</scope>
    <source>
        <strain evidence="12">14975</strain>
    </source>
</reference>
<evidence type="ECO:0000256" key="4">
    <source>
        <dbReference type="ARBA" id="ARBA00009845"/>
    </source>
</evidence>
<dbReference type="InterPro" id="IPR033940">
    <property type="entry name" value="IPMI_Swivel"/>
</dbReference>
<keyword evidence="10" id="KW-0100">Branched-chain amino acid biosynthesis</keyword>
<comment type="catalytic activity">
    <reaction evidence="1">
        <text>(2R,3S)-3-isopropylmalate = (2S)-2-isopropylmalate</text>
        <dbReference type="Rhea" id="RHEA:32287"/>
        <dbReference type="ChEBI" id="CHEBI:1178"/>
        <dbReference type="ChEBI" id="CHEBI:35121"/>
        <dbReference type="EC" id="4.2.1.33"/>
    </reaction>
</comment>
<dbReference type="CDD" id="cd01577">
    <property type="entry name" value="IPMI_Swivel"/>
    <property type="match status" value="1"/>
</dbReference>
<dbReference type="EC" id="4.2.1.33" evidence="6"/>
<dbReference type="SUPFAM" id="SSF52016">
    <property type="entry name" value="LeuD/IlvD-like"/>
    <property type="match status" value="1"/>
</dbReference>
<evidence type="ECO:0000313" key="12">
    <source>
        <dbReference type="EMBL" id="HIX19535.1"/>
    </source>
</evidence>
<dbReference type="Proteomes" id="UP000823964">
    <property type="component" value="Unassembled WGS sequence"/>
</dbReference>
<protein>
    <recommendedName>
        <fullName evidence="6">3-isopropylmalate dehydratase</fullName>
        <ecNumber evidence="6">4.2.1.33</ecNumber>
    </recommendedName>
</protein>
<dbReference type="InterPro" id="IPR000573">
    <property type="entry name" value="AconitaseA/IPMdHydase_ssu_swvl"/>
</dbReference>
<dbReference type="NCBIfam" id="NF002458">
    <property type="entry name" value="PRK01641.1"/>
    <property type="match status" value="1"/>
</dbReference>
<evidence type="ECO:0000256" key="1">
    <source>
        <dbReference type="ARBA" id="ARBA00000491"/>
    </source>
</evidence>